<dbReference type="PRINTS" id="PR00503">
    <property type="entry name" value="BROMODOMAIN"/>
</dbReference>
<dbReference type="AlphaFoldDB" id="A0A4S8K7C7"/>
<dbReference type="Proteomes" id="UP000317650">
    <property type="component" value="Chromosome 8"/>
</dbReference>
<sequence length="425" mass="47401">MAASSQGAAVVALRPPQPPLASGNGSDAGVAVEAGNPKTDVERFRHRVDEYISKADEVFNLEQKVNEVVEYYANRKQPNNSKGNSGGKDKEKKKPGNSGSNNSGNKLIDGSRKEAVCTKRMQELMRQFDACISFELKIGIDRKGCMEHSDALSLLKLGATLQEACFITQHKWAPPFMNPVDVKGLGLDDYYEVIKKPMDFGTIKNQMEAKDGNGYKTVREIYADVRLVFTNAMTYNDDRSDIHVMAKTLLDKFEEKWLQLLPKVVEEEAKQKDDEAQALANMQVAREAAFAKMARDTNSELDELNARLEELRKLVIQKCRKMSAEEKRKLGVGLSALSPEDLNKALEIIAEDNPSFQTTGEVVDVDMDAQSEITLWKVKFFVKGALELQAKNCASKADDNLKRKKEICDALAKTARKRNKKLSSL</sequence>
<feature type="domain" description="NET" evidence="8">
    <location>
        <begin position="312"/>
        <end position="393"/>
    </location>
</feature>
<dbReference type="PROSITE" id="PS51525">
    <property type="entry name" value="NET"/>
    <property type="match status" value="1"/>
</dbReference>
<evidence type="ECO:0000256" key="1">
    <source>
        <dbReference type="ARBA" id="ARBA00023015"/>
    </source>
</evidence>
<feature type="region of interest" description="Disordered" evidence="6">
    <location>
        <begin position="72"/>
        <end position="110"/>
    </location>
</feature>
<keyword evidence="2 4" id="KW-0103">Bromodomain</keyword>
<organism evidence="9 10">
    <name type="scientific">Musa balbisiana</name>
    <name type="common">Banana</name>
    <dbReference type="NCBI Taxonomy" id="52838"/>
    <lineage>
        <taxon>Eukaryota</taxon>
        <taxon>Viridiplantae</taxon>
        <taxon>Streptophyta</taxon>
        <taxon>Embryophyta</taxon>
        <taxon>Tracheophyta</taxon>
        <taxon>Spermatophyta</taxon>
        <taxon>Magnoliopsida</taxon>
        <taxon>Liliopsida</taxon>
        <taxon>Zingiberales</taxon>
        <taxon>Musaceae</taxon>
        <taxon>Musa</taxon>
    </lineage>
</organism>
<dbReference type="InterPro" id="IPR036427">
    <property type="entry name" value="Bromodomain-like_sf"/>
</dbReference>
<dbReference type="SUPFAM" id="SSF47370">
    <property type="entry name" value="Bromodomain"/>
    <property type="match status" value="1"/>
</dbReference>
<gene>
    <name evidence="9" type="ORF">C4D60_Mb08t29370</name>
</gene>
<evidence type="ECO:0000313" key="10">
    <source>
        <dbReference type="Proteomes" id="UP000317650"/>
    </source>
</evidence>
<dbReference type="EMBL" id="PYDT01000002">
    <property type="protein sequence ID" value="THU70852.1"/>
    <property type="molecule type" value="Genomic_DNA"/>
</dbReference>
<evidence type="ECO:0000256" key="3">
    <source>
        <dbReference type="ARBA" id="ARBA00023163"/>
    </source>
</evidence>
<dbReference type="STRING" id="52838.A0A4S8K7C7"/>
<keyword evidence="5" id="KW-0175">Coiled coil</keyword>
<reference evidence="9 10" key="1">
    <citation type="journal article" date="2019" name="Nat. Plants">
        <title>Genome sequencing of Musa balbisiana reveals subgenome evolution and function divergence in polyploid bananas.</title>
        <authorList>
            <person name="Yao X."/>
        </authorList>
    </citation>
    <scope>NUCLEOTIDE SEQUENCE [LARGE SCALE GENOMIC DNA]</scope>
    <source>
        <strain evidence="10">cv. DH-PKW</strain>
        <tissue evidence="9">Leaves</tissue>
    </source>
</reference>
<keyword evidence="1" id="KW-0805">Transcription regulation</keyword>
<evidence type="ECO:0000259" key="8">
    <source>
        <dbReference type="PROSITE" id="PS51525"/>
    </source>
</evidence>
<accession>A0A4S8K7C7</accession>
<evidence type="ECO:0000256" key="5">
    <source>
        <dbReference type="SAM" id="Coils"/>
    </source>
</evidence>
<feature type="coiled-coil region" evidence="5">
    <location>
        <begin position="291"/>
        <end position="321"/>
    </location>
</feature>
<dbReference type="Gene3D" id="1.20.920.10">
    <property type="entry name" value="Bromodomain-like"/>
    <property type="match status" value="1"/>
</dbReference>
<feature type="domain" description="Bromo" evidence="7">
    <location>
        <begin position="168"/>
        <end position="243"/>
    </location>
</feature>
<dbReference type="SMART" id="SM00297">
    <property type="entry name" value="BROMO"/>
    <property type="match status" value="1"/>
</dbReference>
<comment type="caution">
    <text evidence="9">The sequence shown here is derived from an EMBL/GenBank/DDBJ whole genome shotgun (WGS) entry which is preliminary data.</text>
</comment>
<keyword evidence="3" id="KW-0804">Transcription</keyword>
<protein>
    <recommendedName>
        <fullName evidence="11">Bromo domain-containing protein</fullName>
    </recommendedName>
</protein>
<evidence type="ECO:0008006" key="11">
    <source>
        <dbReference type="Google" id="ProtNLM"/>
    </source>
</evidence>
<evidence type="ECO:0000256" key="6">
    <source>
        <dbReference type="SAM" id="MobiDB-lite"/>
    </source>
</evidence>
<dbReference type="PROSITE" id="PS50014">
    <property type="entry name" value="BROMODOMAIN_2"/>
    <property type="match status" value="1"/>
</dbReference>
<evidence type="ECO:0000259" key="7">
    <source>
        <dbReference type="PROSITE" id="PS50014"/>
    </source>
</evidence>
<keyword evidence="10" id="KW-1185">Reference proteome</keyword>
<dbReference type="Gene3D" id="1.20.1270.220">
    <property type="match status" value="1"/>
</dbReference>
<evidence type="ECO:0000313" key="9">
    <source>
        <dbReference type="EMBL" id="THU70852.1"/>
    </source>
</evidence>
<dbReference type="InterPro" id="IPR001487">
    <property type="entry name" value="Bromodomain"/>
</dbReference>
<evidence type="ECO:0000256" key="2">
    <source>
        <dbReference type="ARBA" id="ARBA00023117"/>
    </source>
</evidence>
<dbReference type="Pfam" id="PF17035">
    <property type="entry name" value="BET"/>
    <property type="match status" value="1"/>
</dbReference>
<evidence type="ECO:0000256" key="4">
    <source>
        <dbReference type="PROSITE-ProRule" id="PRU00035"/>
    </source>
</evidence>
<dbReference type="InterPro" id="IPR038336">
    <property type="entry name" value="NET_sf"/>
</dbReference>
<dbReference type="InterPro" id="IPR027353">
    <property type="entry name" value="NET_dom"/>
</dbReference>
<proteinExistence type="predicted"/>
<dbReference type="Pfam" id="PF00439">
    <property type="entry name" value="Bromodomain"/>
    <property type="match status" value="1"/>
</dbReference>
<feature type="region of interest" description="Disordered" evidence="6">
    <location>
        <begin position="1"/>
        <end position="43"/>
    </location>
</feature>
<feature type="compositionally biased region" description="Low complexity" evidence="6">
    <location>
        <begin position="96"/>
        <end position="106"/>
    </location>
</feature>
<name>A0A4S8K7C7_MUSBA</name>
<dbReference type="PANTHER" id="PTHR45926">
    <property type="entry name" value="OSJNBA0053K19.4 PROTEIN"/>
    <property type="match status" value="1"/>
</dbReference>